<dbReference type="CDD" id="cd00067">
    <property type="entry name" value="GAL4"/>
    <property type="match status" value="1"/>
</dbReference>
<keyword evidence="1" id="KW-0479">Metal-binding</keyword>
<accession>A0AA48L5K7</accession>
<evidence type="ECO:0000256" key="2">
    <source>
        <dbReference type="ARBA" id="ARBA00023015"/>
    </source>
</evidence>
<keyword evidence="3" id="KW-0238">DNA-binding</keyword>
<protein>
    <recommendedName>
        <fullName evidence="7">Zn(2)-C6 fungal-type domain-containing protein</fullName>
    </recommendedName>
</protein>
<dbReference type="GO" id="GO:0008270">
    <property type="term" value="F:zinc ion binding"/>
    <property type="evidence" value="ECO:0007669"/>
    <property type="project" value="InterPro"/>
</dbReference>
<dbReference type="RefSeq" id="XP_060457625.1">
    <property type="nucleotide sequence ID" value="XM_060601097.1"/>
</dbReference>
<evidence type="ECO:0000256" key="1">
    <source>
        <dbReference type="ARBA" id="ARBA00022723"/>
    </source>
</evidence>
<dbReference type="GO" id="GO:0000981">
    <property type="term" value="F:DNA-binding transcription factor activity, RNA polymerase II-specific"/>
    <property type="evidence" value="ECO:0007669"/>
    <property type="project" value="InterPro"/>
</dbReference>
<organism evidence="8 9">
    <name type="scientific">Cutaneotrichosporon cavernicola</name>
    <dbReference type="NCBI Taxonomy" id="279322"/>
    <lineage>
        <taxon>Eukaryota</taxon>
        <taxon>Fungi</taxon>
        <taxon>Dikarya</taxon>
        <taxon>Basidiomycota</taxon>
        <taxon>Agaricomycotina</taxon>
        <taxon>Tremellomycetes</taxon>
        <taxon>Trichosporonales</taxon>
        <taxon>Trichosporonaceae</taxon>
        <taxon>Cutaneotrichosporon</taxon>
    </lineage>
</organism>
<dbReference type="GO" id="GO:0003677">
    <property type="term" value="F:DNA binding"/>
    <property type="evidence" value="ECO:0007669"/>
    <property type="project" value="UniProtKB-KW"/>
</dbReference>
<name>A0AA48L5K7_9TREE</name>
<feature type="compositionally biased region" description="Polar residues" evidence="6">
    <location>
        <begin position="617"/>
        <end position="628"/>
    </location>
</feature>
<dbReference type="InterPro" id="IPR001138">
    <property type="entry name" value="Zn2Cys6_DnaBD"/>
</dbReference>
<keyword evidence="2" id="KW-0805">Transcription regulation</keyword>
<evidence type="ECO:0000256" key="5">
    <source>
        <dbReference type="ARBA" id="ARBA00023242"/>
    </source>
</evidence>
<dbReference type="KEGG" id="ccac:CcaHIS019_0411800"/>
<feature type="compositionally biased region" description="Polar residues" evidence="6">
    <location>
        <begin position="132"/>
        <end position="141"/>
    </location>
</feature>
<sequence>MDANERDFMQFNPFIAAGPGPEGTQPLPHQSGPLRTPMVNAQRLFDFGMGTPDNGQNKKKKRSSPSVAPDEKRTKTGRACDACRTKKIRCDILAAGDESQPICAHCKQYSIECTFFLPITETRFKKKRLTEAASSPANKPATNGPEGQTPGGRASISSLLHSQMPTSTFERFDMANHEHWEVFEDEDGRIKVEAFAEHPDDADGTSAQRLAKYVLPPSMMSALVNSYFDHDWKRCPIVDRAEFLRQRKPYPLLLYSMCAVTATRREFPREAFSRMRGLVNGLLRANEILSHTKMEHVQSILLCCTNGDLNAQPAAPTASAANLRLSVACRMGQDLKLHREDYVKGGKPLTVEEQEAQQLKRRIWASLMVFDAWYGCVLGLPVMTNVADCDVPLPSPYRITPEGPVFEESYAALIENVKLAIIAARILRTMYGPSGINQNTDADLQGILDEMSAWHDNVPEPLRFKGPDSSTLAGMLQMQFTAVQFLFWRCWLRITHPPPPHITIVLHVARWNQLVQWSRENIEWLNEHDHALDTYYVFPYTATSCALIQYHSWARKRDPVILETLKLVHDVVKRWEEALQPDQMSTRKKSCETMMLLYEAALKTVPDDDRYERSEGTPGSSASRSGTEAGQHAPAFPSRPTAHSLRAQQTRYLERLEGEGPHVVNYPNEANTGAELVTFDEPFDDALLFLDNLPNSHYDWAAWDGYFAAIDRAHSANMENNGTVQGLTE</sequence>
<dbReference type="PROSITE" id="PS50048">
    <property type="entry name" value="ZN2_CY6_FUNGAL_2"/>
    <property type="match status" value="1"/>
</dbReference>
<dbReference type="Proteomes" id="UP001233271">
    <property type="component" value="Chromosome 4"/>
</dbReference>
<dbReference type="InterPro" id="IPR007219">
    <property type="entry name" value="XnlR_reg_dom"/>
</dbReference>
<evidence type="ECO:0000256" key="6">
    <source>
        <dbReference type="SAM" id="MobiDB-lite"/>
    </source>
</evidence>
<feature type="region of interest" description="Disordered" evidence="6">
    <location>
        <begin position="128"/>
        <end position="156"/>
    </location>
</feature>
<gene>
    <name evidence="8" type="ORF">CcaverHIS019_0411800</name>
</gene>
<keyword evidence="4" id="KW-0804">Transcription</keyword>
<feature type="region of interest" description="Disordered" evidence="6">
    <location>
        <begin position="607"/>
        <end position="644"/>
    </location>
</feature>
<dbReference type="PANTHER" id="PTHR31668:SF26">
    <property type="entry name" value="GLUCOSE TRANSPORT TRANSCRIPTION REGULATOR RGT1-RELATED"/>
    <property type="match status" value="1"/>
</dbReference>
<dbReference type="Pfam" id="PF04082">
    <property type="entry name" value="Fungal_trans"/>
    <property type="match status" value="1"/>
</dbReference>
<feature type="region of interest" description="Disordered" evidence="6">
    <location>
        <begin position="13"/>
        <end position="77"/>
    </location>
</feature>
<proteinExistence type="predicted"/>
<evidence type="ECO:0000313" key="8">
    <source>
        <dbReference type="EMBL" id="BEI92360.1"/>
    </source>
</evidence>
<dbReference type="GeneID" id="85496230"/>
<evidence type="ECO:0000313" key="9">
    <source>
        <dbReference type="Proteomes" id="UP001233271"/>
    </source>
</evidence>
<dbReference type="EMBL" id="AP028215">
    <property type="protein sequence ID" value="BEI92360.1"/>
    <property type="molecule type" value="Genomic_DNA"/>
</dbReference>
<evidence type="ECO:0000259" key="7">
    <source>
        <dbReference type="PROSITE" id="PS50048"/>
    </source>
</evidence>
<dbReference type="SMART" id="SM00906">
    <property type="entry name" value="Fungal_trans"/>
    <property type="match status" value="1"/>
</dbReference>
<dbReference type="InterPro" id="IPR050797">
    <property type="entry name" value="Carb_Metab_Trans_Reg"/>
</dbReference>
<reference evidence="8" key="1">
    <citation type="journal article" date="2023" name="BMC Genomics">
        <title>Chromosome-level genome assemblies of Cutaneotrichosporon spp. (Trichosporonales, Basidiomycota) reveal imbalanced evolution between nucleotide sequences and chromosome synteny.</title>
        <authorList>
            <person name="Kobayashi Y."/>
            <person name="Kayamori A."/>
            <person name="Aoki K."/>
            <person name="Shiwa Y."/>
            <person name="Matsutani M."/>
            <person name="Fujita N."/>
            <person name="Sugita T."/>
            <person name="Iwasaki W."/>
            <person name="Tanaka N."/>
            <person name="Takashima M."/>
        </authorList>
    </citation>
    <scope>NUCLEOTIDE SEQUENCE</scope>
    <source>
        <strain evidence="8">HIS019</strain>
    </source>
</reference>
<keyword evidence="9" id="KW-1185">Reference proteome</keyword>
<dbReference type="PANTHER" id="PTHR31668">
    <property type="entry name" value="GLUCOSE TRANSPORT TRANSCRIPTION REGULATOR RGT1-RELATED-RELATED"/>
    <property type="match status" value="1"/>
</dbReference>
<dbReference type="InterPro" id="IPR036864">
    <property type="entry name" value="Zn2-C6_fun-type_DNA-bd_sf"/>
</dbReference>
<evidence type="ECO:0000256" key="3">
    <source>
        <dbReference type="ARBA" id="ARBA00023125"/>
    </source>
</evidence>
<feature type="domain" description="Zn(2)-C6 fungal-type" evidence="7">
    <location>
        <begin position="79"/>
        <end position="115"/>
    </location>
</feature>
<dbReference type="SMART" id="SM00066">
    <property type="entry name" value="GAL4"/>
    <property type="match status" value="1"/>
</dbReference>
<dbReference type="Pfam" id="PF00172">
    <property type="entry name" value="Zn_clus"/>
    <property type="match status" value="1"/>
</dbReference>
<dbReference type="GO" id="GO:0006351">
    <property type="term" value="P:DNA-templated transcription"/>
    <property type="evidence" value="ECO:0007669"/>
    <property type="project" value="InterPro"/>
</dbReference>
<dbReference type="CDD" id="cd12148">
    <property type="entry name" value="fungal_TF_MHR"/>
    <property type="match status" value="1"/>
</dbReference>
<dbReference type="SUPFAM" id="SSF57701">
    <property type="entry name" value="Zn2/Cys6 DNA-binding domain"/>
    <property type="match status" value="1"/>
</dbReference>
<dbReference type="PROSITE" id="PS00463">
    <property type="entry name" value="ZN2_CY6_FUNGAL_1"/>
    <property type="match status" value="1"/>
</dbReference>
<keyword evidence="5" id="KW-0539">Nucleus</keyword>
<dbReference type="AlphaFoldDB" id="A0AA48L5K7"/>
<dbReference type="Gene3D" id="4.10.240.10">
    <property type="entry name" value="Zn(2)-C6 fungal-type DNA-binding domain"/>
    <property type="match status" value="1"/>
</dbReference>
<evidence type="ECO:0000256" key="4">
    <source>
        <dbReference type="ARBA" id="ARBA00023163"/>
    </source>
</evidence>